<evidence type="ECO:0000313" key="2">
    <source>
        <dbReference type="EMBL" id="RHZ96329.1"/>
    </source>
</evidence>
<gene>
    <name evidence="2" type="ORF">D1114_06360</name>
</gene>
<sequence>MTLLDQAHAAMEAAPGDDAARLRFYGQLADGELFLLLEREPEDETLTPQVFNLDEGPVVLAFDLEERLAAFTGVPAPYAALPGRVVAGLLAGQGIGLGLNLGDAPSAMLLPPDAVEWLADTIGHAPDEAEARPESFTPPRLPQSLIAALDGKLGRAGGLAAHALLAAVRYDDGRDGHMLAFIAAKPGAEPALARSVSEALTFSGLEAEALDVAFFAEGAPAEAAMARAGLRFDLPVPKAPELREERAPAAPGMDPARPPILRY</sequence>
<dbReference type="Proteomes" id="UP000266305">
    <property type="component" value="Unassembled WGS sequence"/>
</dbReference>
<feature type="region of interest" description="Disordered" evidence="1">
    <location>
        <begin position="241"/>
        <end position="263"/>
    </location>
</feature>
<proteinExistence type="predicted"/>
<dbReference type="EMBL" id="QWGP01000005">
    <property type="protein sequence ID" value="RHZ96329.1"/>
    <property type="molecule type" value="Genomic_DNA"/>
</dbReference>
<name>A0AAX1UMM7_CERSP</name>
<protein>
    <submittedName>
        <fullName evidence="2">SseB family protein</fullName>
    </submittedName>
</protein>
<evidence type="ECO:0000256" key="1">
    <source>
        <dbReference type="SAM" id="MobiDB-lite"/>
    </source>
</evidence>
<accession>A0AAX1UMM7</accession>
<reference evidence="2 3" key="1">
    <citation type="submission" date="2018-08" db="EMBL/GenBank/DDBJ databases">
        <title>Draft genome sequence of Rhodobacter sphaeroides FY.</title>
        <authorList>
            <person name="Rayyan A."/>
            <person name="Meyer T.E."/>
            <person name="Kyndt J.A."/>
        </authorList>
    </citation>
    <scope>NUCLEOTIDE SEQUENCE [LARGE SCALE GENOMIC DNA]</scope>
    <source>
        <strain evidence="2 3">FY</strain>
    </source>
</reference>
<organism evidence="2 3">
    <name type="scientific">Cereibacter sphaeroides</name>
    <name type="common">Rhodobacter sphaeroides</name>
    <dbReference type="NCBI Taxonomy" id="1063"/>
    <lineage>
        <taxon>Bacteria</taxon>
        <taxon>Pseudomonadati</taxon>
        <taxon>Pseudomonadota</taxon>
        <taxon>Alphaproteobacteria</taxon>
        <taxon>Rhodobacterales</taxon>
        <taxon>Paracoccaceae</taxon>
        <taxon>Cereibacter</taxon>
    </lineage>
</organism>
<dbReference type="AlphaFoldDB" id="A0AAX1UMM7"/>
<comment type="caution">
    <text evidence="2">The sequence shown here is derived from an EMBL/GenBank/DDBJ whole genome shotgun (WGS) entry which is preliminary data.</text>
</comment>
<evidence type="ECO:0000313" key="3">
    <source>
        <dbReference type="Proteomes" id="UP000266305"/>
    </source>
</evidence>
<dbReference type="RefSeq" id="WP_089255869.1">
    <property type="nucleotide sequence ID" value="NZ_QWGP01000005.1"/>
</dbReference>